<protein>
    <submittedName>
        <fullName evidence="3">Uncharacterized protein</fullName>
    </submittedName>
</protein>
<reference evidence="3" key="1">
    <citation type="submission" date="2020-05" db="EMBL/GenBank/DDBJ databases">
        <title>WGS assembly of Panicum virgatum.</title>
        <authorList>
            <person name="Lovell J.T."/>
            <person name="Jenkins J."/>
            <person name="Shu S."/>
            <person name="Juenger T.E."/>
            <person name="Schmutz J."/>
        </authorList>
    </citation>
    <scope>NUCLEOTIDE SEQUENCE</scope>
    <source>
        <strain evidence="3">AP13</strain>
    </source>
</reference>
<name>A0A8T0XKV4_PANVG</name>
<feature type="compositionally biased region" description="Polar residues" evidence="2">
    <location>
        <begin position="7"/>
        <end position="22"/>
    </location>
</feature>
<gene>
    <name evidence="3" type="ORF">PVAP13_1KG167925</name>
</gene>
<accession>A0A8T0XKV4</accession>
<keyword evidence="1" id="KW-0175">Coiled coil</keyword>
<comment type="caution">
    <text evidence="3">The sequence shown here is derived from an EMBL/GenBank/DDBJ whole genome shotgun (WGS) entry which is preliminary data.</text>
</comment>
<evidence type="ECO:0000256" key="1">
    <source>
        <dbReference type="SAM" id="Coils"/>
    </source>
</evidence>
<organism evidence="3 4">
    <name type="scientific">Panicum virgatum</name>
    <name type="common">Blackwell switchgrass</name>
    <dbReference type="NCBI Taxonomy" id="38727"/>
    <lineage>
        <taxon>Eukaryota</taxon>
        <taxon>Viridiplantae</taxon>
        <taxon>Streptophyta</taxon>
        <taxon>Embryophyta</taxon>
        <taxon>Tracheophyta</taxon>
        <taxon>Spermatophyta</taxon>
        <taxon>Magnoliopsida</taxon>
        <taxon>Liliopsida</taxon>
        <taxon>Poales</taxon>
        <taxon>Poaceae</taxon>
        <taxon>PACMAD clade</taxon>
        <taxon>Panicoideae</taxon>
        <taxon>Panicodae</taxon>
        <taxon>Paniceae</taxon>
        <taxon>Panicinae</taxon>
        <taxon>Panicum</taxon>
        <taxon>Panicum sect. Hiantes</taxon>
    </lineage>
</organism>
<dbReference type="EMBL" id="CM029037">
    <property type="protein sequence ID" value="KAG2657853.1"/>
    <property type="molecule type" value="Genomic_DNA"/>
</dbReference>
<proteinExistence type="predicted"/>
<feature type="coiled-coil region" evidence="1">
    <location>
        <begin position="46"/>
        <end position="90"/>
    </location>
</feature>
<feature type="region of interest" description="Disordered" evidence="2">
    <location>
        <begin position="1"/>
        <end position="40"/>
    </location>
</feature>
<dbReference type="Proteomes" id="UP000823388">
    <property type="component" value="Chromosome 1K"/>
</dbReference>
<keyword evidence="4" id="KW-1185">Reference proteome</keyword>
<evidence type="ECO:0000313" key="4">
    <source>
        <dbReference type="Proteomes" id="UP000823388"/>
    </source>
</evidence>
<feature type="compositionally biased region" description="Low complexity" evidence="2">
    <location>
        <begin position="23"/>
        <end position="36"/>
    </location>
</feature>
<evidence type="ECO:0000313" key="3">
    <source>
        <dbReference type="EMBL" id="KAG2657853.1"/>
    </source>
</evidence>
<dbReference type="AlphaFoldDB" id="A0A8T0XKV4"/>
<evidence type="ECO:0000256" key="2">
    <source>
        <dbReference type="SAM" id="MobiDB-lite"/>
    </source>
</evidence>
<sequence>MWAQVDANGQANHCLNSSNSTLKNSGKSTPSSKSSSACEAVLRQELDAQEESSAVLHEHLEELKRKTEAIEKVLERTTSLYDKLKKQEEERHLMLQKLWHATTFGISSQP</sequence>